<evidence type="ECO:0000313" key="2">
    <source>
        <dbReference type="EMBL" id="KAK3331820.1"/>
    </source>
</evidence>
<keyword evidence="1" id="KW-0812">Transmembrane</keyword>
<evidence type="ECO:0000256" key="1">
    <source>
        <dbReference type="SAM" id="Phobius"/>
    </source>
</evidence>
<keyword evidence="1" id="KW-0472">Membrane</keyword>
<sequence length="693" mass="75415">MAGQTRRPWQTAIGVPGLLIVTLGTVVIVAALGLLASFWAASMNAMDGANPPSSFLSSIITSGWAIRTVTVSSVFIRISMGVQGGLITAMLASVFLERNGARVSNLPMLSVMRSVNSHPIKLLQPLVQGPFGTLQVTCVSLATAAVLVALVSQFTSTILLLDFGNTLVLTAPTRASVPLGLEILGVNGILSSLQGVDYWNTRPAIYPRFAEMAGKPYEADGVQDTGLSFRSFVPFGSSTDREHLRSFNGLATVVDSRVICFRPHIDKPRVEVILPWMEKFYRTLTGNVVLGILGSRANLTTESIDWSSLSNCTFSLWDAAATAITNPNWRMSVCYVTLDGLAATISDGNVLAPDRIHLDLWSTYLVINVTGTDQDWPSTGVNLSDWTHSENHVWSSWTSADGSSSLSVSSCISNFLTEPHFYEVNISTSQQYQEPAAPWSASVGRYSMSKVTDLYCTHCNSKDGRSTEGDHGRLTLHLPSNWTSALADTEVVTGTYISLPFWGALLNGWWENQKWPGASSTALLAHDRFAVNQAHVDLFQSVLETTGNVAFAMQSLFTVLQQMAYYDWLPVFDSSSTVMTGFSTDVNISISWTGFTVVAAVLGMHLFVVLLSTVLFLTFTNRSLLGNAWPAVTQVLSVETERVVAEVCAQSEAANMTDKDVEEYLISTGRRNAVHRIGYRTSYGEPEGAWMLK</sequence>
<evidence type="ECO:0000313" key="3">
    <source>
        <dbReference type="Proteomes" id="UP001286456"/>
    </source>
</evidence>
<protein>
    <submittedName>
        <fullName evidence="2">Uncharacterized protein</fullName>
    </submittedName>
</protein>
<proteinExistence type="predicted"/>
<organism evidence="2 3">
    <name type="scientific">Cercophora scortea</name>
    <dbReference type="NCBI Taxonomy" id="314031"/>
    <lineage>
        <taxon>Eukaryota</taxon>
        <taxon>Fungi</taxon>
        <taxon>Dikarya</taxon>
        <taxon>Ascomycota</taxon>
        <taxon>Pezizomycotina</taxon>
        <taxon>Sordariomycetes</taxon>
        <taxon>Sordariomycetidae</taxon>
        <taxon>Sordariales</taxon>
        <taxon>Lasiosphaeriaceae</taxon>
        <taxon>Cercophora</taxon>
    </lineage>
</organism>
<feature type="transmembrane region" description="Helical" evidence="1">
    <location>
        <begin position="131"/>
        <end position="151"/>
    </location>
</feature>
<keyword evidence="3" id="KW-1185">Reference proteome</keyword>
<dbReference type="EMBL" id="JAUEPO010000002">
    <property type="protein sequence ID" value="KAK3331820.1"/>
    <property type="molecule type" value="Genomic_DNA"/>
</dbReference>
<dbReference type="Proteomes" id="UP001286456">
    <property type="component" value="Unassembled WGS sequence"/>
</dbReference>
<keyword evidence="1" id="KW-1133">Transmembrane helix</keyword>
<feature type="transmembrane region" description="Helical" evidence="1">
    <location>
        <begin position="74"/>
        <end position="96"/>
    </location>
</feature>
<name>A0AAE0MGY1_9PEZI</name>
<reference evidence="2" key="1">
    <citation type="journal article" date="2023" name="Mol. Phylogenet. Evol.">
        <title>Genome-scale phylogeny and comparative genomics of the fungal order Sordariales.</title>
        <authorList>
            <person name="Hensen N."/>
            <person name="Bonometti L."/>
            <person name="Westerberg I."/>
            <person name="Brannstrom I.O."/>
            <person name="Guillou S."/>
            <person name="Cros-Aarteil S."/>
            <person name="Calhoun S."/>
            <person name="Haridas S."/>
            <person name="Kuo A."/>
            <person name="Mondo S."/>
            <person name="Pangilinan J."/>
            <person name="Riley R."/>
            <person name="LaButti K."/>
            <person name="Andreopoulos B."/>
            <person name="Lipzen A."/>
            <person name="Chen C."/>
            <person name="Yan M."/>
            <person name="Daum C."/>
            <person name="Ng V."/>
            <person name="Clum A."/>
            <person name="Steindorff A."/>
            <person name="Ohm R.A."/>
            <person name="Martin F."/>
            <person name="Silar P."/>
            <person name="Natvig D.O."/>
            <person name="Lalanne C."/>
            <person name="Gautier V."/>
            <person name="Ament-Velasquez S.L."/>
            <person name="Kruys A."/>
            <person name="Hutchinson M.I."/>
            <person name="Powell A.J."/>
            <person name="Barry K."/>
            <person name="Miller A.N."/>
            <person name="Grigoriev I.V."/>
            <person name="Debuchy R."/>
            <person name="Gladieux P."/>
            <person name="Hiltunen Thoren M."/>
            <person name="Johannesson H."/>
        </authorList>
    </citation>
    <scope>NUCLEOTIDE SEQUENCE</scope>
    <source>
        <strain evidence="2">SMH4131-1</strain>
    </source>
</reference>
<gene>
    <name evidence="2" type="ORF">B0T19DRAFT_472836</name>
</gene>
<feature type="transmembrane region" description="Helical" evidence="1">
    <location>
        <begin position="592"/>
        <end position="617"/>
    </location>
</feature>
<dbReference type="AlphaFoldDB" id="A0AAE0MGY1"/>
<feature type="transmembrane region" description="Helical" evidence="1">
    <location>
        <begin position="12"/>
        <end position="41"/>
    </location>
</feature>
<accession>A0AAE0MGY1</accession>
<comment type="caution">
    <text evidence="2">The sequence shown here is derived from an EMBL/GenBank/DDBJ whole genome shotgun (WGS) entry which is preliminary data.</text>
</comment>
<reference evidence="2" key="2">
    <citation type="submission" date="2023-06" db="EMBL/GenBank/DDBJ databases">
        <authorList>
            <consortium name="Lawrence Berkeley National Laboratory"/>
            <person name="Haridas S."/>
            <person name="Hensen N."/>
            <person name="Bonometti L."/>
            <person name="Westerberg I."/>
            <person name="Brannstrom I.O."/>
            <person name="Guillou S."/>
            <person name="Cros-Aarteil S."/>
            <person name="Calhoun S."/>
            <person name="Kuo A."/>
            <person name="Mondo S."/>
            <person name="Pangilinan J."/>
            <person name="Riley R."/>
            <person name="Labutti K."/>
            <person name="Andreopoulos B."/>
            <person name="Lipzen A."/>
            <person name="Chen C."/>
            <person name="Yanf M."/>
            <person name="Daum C."/>
            <person name="Ng V."/>
            <person name="Clum A."/>
            <person name="Steindorff A."/>
            <person name="Ohm R."/>
            <person name="Martin F."/>
            <person name="Silar P."/>
            <person name="Natvig D."/>
            <person name="Lalanne C."/>
            <person name="Gautier V."/>
            <person name="Ament-Velasquez S.L."/>
            <person name="Kruys A."/>
            <person name="Hutchinson M.I."/>
            <person name="Powell A.J."/>
            <person name="Barry K."/>
            <person name="Miller A.N."/>
            <person name="Grigoriev I.V."/>
            <person name="Debuchy R."/>
            <person name="Gladieux P."/>
            <person name="Thoren M.H."/>
            <person name="Johannesson H."/>
        </authorList>
    </citation>
    <scope>NUCLEOTIDE SEQUENCE</scope>
    <source>
        <strain evidence="2">SMH4131-1</strain>
    </source>
</reference>